<evidence type="ECO:0000259" key="3">
    <source>
        <dbReference type="Pfam" id="PF26366"/>
    </source>
</evidence>
<organism evidence="4 5">
    <name type="scientific">Plantibacter cousiniae</name>
    <name type="common">nom. nud.</name>
    <dbReference type="NCBI Taxonomy" id="199709"/>
    <lineage>
        <taxon>Bacteria</taxon>
        <taxon>Bacillati</taxon>
        <taxon>Actinomycetota</taxon>
        <taxon>Actinomycetes</taxon>
        <taxon>Micrococcales</taxon>
        <taxon>Microbacteriaceae</taxon>
        <taxon>Plantibacter</taxon>
    </lineage>
</organism>
<evidence type="ECO:0000256" key="2">
    <source>
        <dbReference type="SAM" id="Phobius"/>
    </source>
</evidence>
<keyword evidence="2" id="KW-0472">Membrane</keyword>
<keyword evidence="2" id="KW-1133">Transmembrane helix</keyword>
<gene>
    <name evidence="4" type="ORF">SAMN06295973_1927</name>
</gene>
<evidence type="ECO:0000256" key="1">
    <source>
        <dbReference type="SAM" id="MobiDB-lite"/>
    </source>
</evidence>
<feature type="transmembrane region" description="Helical" evidence="2">
    <location>
        <begin position="202"/>
        <end position="222"/>
    </location>
</feature>
<feature type="compositionally biased region" description="Basic residues" evidence="1">
    <location>
        <begin position="229"/>
        <end position="238"/>
    </location>
</feature>
<protein>
    <recommendedName>
        <fullName evidence="3">DUF8094 domain-containing protein</fullName>
    </recommendedName>
</protein>
<name>A0ABY1LLP4_9MICO</name>
<keyword evidence="5" id="KW-1185">Reference proteome</keyword>
<feature type="domain" description="DUF8094" evidence="3">
    <location>
        <begin position="324"/>
        <end position="619"/>
    </location>
</feature>
<dbReference type="Pfam" id="PF26366">
    <property type="entry name" value="DUF8094"/>
    <property type="match status" value="1"/>
</dbReference>
<evidence type="ECO:0000313" key="5">
    <source>
        <dbReference type="Proteomes" id="UP000190827"/>
    </source>
</evidence>
<accession>A0ABY1LLP4</accession>
<dbReference type="InterPro" id="IPR058407">
    <property type="entry name" value="DUF8094"/>
</dbReference>
<sequence length="622" mass="63919">MRFVLAIAAFVVAAVMIVTGIAQRTVFLSPGTFSLSTTVDSGDRFIVIPGSVLQSQPGAQSIVAGAGGDTQVFMSYGRSDDITAWLGDEPYSRVGVNSAGTALTTTTVTAEAEAEATDDGATPSPEPSATPAPEATDDTTTSEQGPNPRGSDLWLGEYDEAGAVIATMNLPKDIDVLIATDGTAAAPDSLRLSWPLDNATPWAGPLIAGGILVLLAGIVLYLSGIQRMRRSRGPRRKGPGQGQKGITKMSRQPKPRRPRELGAGKTKRSPLRRSLVVGVPLVLIGTLGLSGCSQDYWPTIGAPSPTPTVTATDLPADSQDQDFAAPVVTVPQVERIVSRISTAASEADAALDGTAAAVRFSGPALEERTANYALRSKVADAAGATPIPASPVTLTLPQATDAWPRTVMTAIQDKADETVSPTVLVMTQQDPRSNYQVVYAEKLLEGARLENVAPATIGAASVPPDSKLLVMPPEEIAAAYADIITNGDASTFAGLFNADGDVFRTQVAADRATKAANLPTTASIAFSAAAGTGPNVALATNDSGAIVAVNVQEGEVVSVVTAGATVKPSGAVAALSGITESAKGTQATYGDQLLFYVPAVNSGEKITLLGFTQTLIAASELP</sequence>
<feature type="region of interest" description="Disordered" evidence="1">
    <location>
        <begin position="229"/>
        <end position="269"/>
    </location>
</feature>
<proteinExistence type="predicted"/>
<reference evidence="4 5" key="1">
    <citation type="submission" date="2017-02" db="EMBL/GenBank/DDBJ databases">
        <authorList>
            <person name="Varghese N."/>
            <person name="Submissions S."/>
        </authorList>
    </citation>
    <scope>NUCLEOTIDE SEQUENCE [LARGE SCALE GENOMIC DNA]</scope>
    <source>
        <strain evidence="4 5">VKM Ac-1787</strain>
    </source>
</reference>
<evidence type="ECO:0000313" key="4">
    <source>
        <dbReference type="EMBL" id="SKC55321.1"/>
    </source>
</evidence>
<dbReference type="EMBL" id="FUZO01000001">
    <property type="protein sequence ID" value="SKC55321.1"/>
    <property type="molecule type" value="Genomic_DNA"/>
</dbReference>
<feature type="transmembrane region" description="Helical" evidence="2">
    <location>
        <begin position="275"/>
        <end position="297"/>
    </location>
</feature>
<feature type="compositionally biased region" description="Low complexity" evidence="1">
    <location>
        <begin position="131"/>
        <end position="143"/>
    </location>
</feature>
<keyword evidence="2" id="KW-0812">Transmembrane</keyword>
<dbReference type="Proteomes" id="UP000190827">
    <property type="component" value="Unassembled WGS sequence"/>
</dbReference>
<feature type="region of interest" description="Disordered" evidence="1">
    <location>
        <begin position="109"/>
        <end position="154"/>
    </location>
</feature>
<comment type="caution">
    <text evidence="4">The sequence shown here is derived from an EMBL/GenBank/DDBJ whole genome shotgun (WGS) entry which is preliminary data.</text>
</comment>
<dbReference type="RefSeq" id="WP_079705669.1">
    <property type="nucleotide sequence ID" value="NZ_FUZO01000001.1"/>
</dbReference>